<dbReference type="Proteomes" id="UP000295621">
    <property type="component" value="Unassembled WGS sequence"/>
</dbReference>
<dbReference type="EMBL" id="SMKL01000016">
    <property type="protein sequence ID" value="TDC52263.1"/>
    <property type="molecule type" value="Genomic_DNA"/>
</dbReference>
<gene>
    <name evidence="2" type="ORF">E1212_09410</name>
</gene>
<evidence type="ECO:0000313" key="2">
    <source>
        <dbReference type="EMBL" id="TDC52263.1"/>
    </source>
</evidence>
<keyword evidence="2" id="KW-0808">Transferase</keyword>
<sequence>MRSGHGARLTGTGGGVSEDGDLRDVVLRWHAGWVTARDYRSSVDGDVVTVRIGLPDRITETILLSDDPDLYADVAARIGGPSRWLTAPTSDRARTEAAAVAAGFELHPPEWLMSRALDDQLGPAAPDGYEVWLSGRPPVLVAEVVTAGGDPRALAAKGHLAVAGAGDADAVADRIFTVPAHRRRGLGSVVMGALTAAARERGARTGLLVASADGRKLYERLGWRLEAEMAVAHWSGHAAPEAPGEPLE</sequence>
<dbReference type="PROSITE" id="PS51186">
    <property type="entry name" value="GNAT"/>
    <property type="match status" value="1"/>
</dbReference>
<comment type="caution">
    <text evidence="2">The sequence shown here is derived from an EMBL/GenBank/DDBJ whole genome shotgun (WGS) entry which is preliminary data.</text>
</comment>
<dbReference type="CDD" id="cd04301">
    <property type="entry name" value="NAT_SF"/>
    <property type="match status" value="1"/>
</dbReference>
<evidence type="ECO:0000259" key="1">
    <source>
        <dbReference type="PROSITE" id="PS51186"/>
    </source>
</evidence>
<keyword evidence="3" id="KW-1185">Reference proteome</keyword>
<name>A0A4R4RUP0_9ACTN</name>
<protein>
    <submittedName>
        <fullName evidence="2">N-acetyltransferase</fullName>
    </submittedName>
</protein>
<evidence type="ECO:0000313" key="3">
    <source>
        <dbReference type="Proteomes" id="UP000295621"/>
    </source>
</evidence>
<dbReference type="Pfam" id="PF13508">
    <property type="entry name" value="Acetyltransf_7"/>
    <property type="match status" value="1"/>
</dbReference>
<dbReference type="GO" id="GO:0016747">
    <property type="term" value="F:acyltransferase activity, transferring groups other than amino-acyl groups"/>
    <property type="evidence" value="ECO:0007669"/>
    <property type="project" value="InterPro"/>
</dbReference>
<proteinExistence type="predicted"/>
<organism evidence="2 3">
    <name type="scientific">Jiangella ureilytica</name>
    <dbReference type="NCBI Taxonomy" id="2530374"/>
    <lineage>
        <taxon>Bacteria</taxon>
        <taxon>Bacillati</taxon>
        <taxon>Actinomycetota</taxon>
        <taxon>Actinomycetes</taxon>
        <taxon>Jiangellales</taxon>
        <taxon>Jiangellaceae</taxon>
        <taxon>Jiangella</taxon>
    </lineage>
</organism>
<dbReference type="SUPFAM" id="SSF55729">
    <property type="entry name" value="Acyl-CoA N-acyltransferases (Nat)"/>
    <property type="match status" value="1"/>
</dbReference>
<accession>A0A4R4RUP0</accession>
<dbReference type="InterPro" id="IPR000182">
    <property type="entry name" value="GNAT_dom"/>
</dbReference>
<dbReference type="InterPro" id="IPR016181">
    <property type="entry name" value="Acyl_CoA_acyltransferase"/>
</dbReference>
<feature type="domain" description="N-acetyltransferase" evidence="1">
    <location>
        <begin position="112"/>
        <end position="246"/>
    </location>
</feature>
<dbReference type="Gene3D" id="3.40.630.30">
    <property type="match status" value="1"/>
</dbReference>
<reference evidence="2 3" key="1">
    <citation type="submission" date="2019-02" db="EMBL/GenBank/DDBJ databases">
        <title>Draft genome sequences of novel Actinobacteria.</title>
        <authorList>
            <person name="Sahin N."/>
            <person name="Ay H."/>
            <person name="Saygin H."/>
        </authorList>
    </citation>
    <scope>NUCLEOTIDE SEQUENCE [LARGE SCALE GENOMIC DNA]</scope>
    <source>
        <strain evidence="2 3">KC603</strain>
    </source>
</reference>
<dbReference type="OrthoDB" id="4966223at2"/>
<dbReference type="AlphaFoldDB" id="A0A4R4RUP0"/>